<gene>
    <name evidence="1" type="ORF">CC86DRAFT_404689</name>
</gene>
<name>A0A6A7A6L1_9PLEO</name>
<dbReference type="Proteomes" id="UP000799424">
    <property type="component" value="Unassembled WGS sequence"/>
</dbReference>
<evidence type="ECO:0000313" key="2">
    <source>
        <dbReference type="Proteomes" id="UP000799424"/>
    </source>
</evidence>
<sequence length="208" mass="23068">MKRKYPAVVSATPVPALKRGTKRKRGEPCSKKKVSFASTALCRRAPGDDHIVDLQFEAGRECEDFARTSSYYEPGLHAAPEGSVWEDTSRSIFNAEFADLCNLEVYATDSNKDFDKALEEPGFRPGVLQGLVGSHPAHDQIIRYVNDRARMRVEDGSDGLKDLSAIIKHSDTFIALGSGDTLLEGFFARSPHVEEERDTDADAFDENR</sequence>
<keyword evidence="2" id="KW-1185">Reference proteome</keyword>
<accession>A0A6A7A6L1</accession>
<proteinExistence type="predicted"/>
<dbReference type="AlphaFoldDB" id="A0A6A7A6L1"/>
<dbReference type="OrthoDB" id="3792274at2759"/>
<evidence type="ECO:0000313" key="1">
    <source>
        <dbReference type="EMBL" id="KAF2828803.1"/>
    </source>
</evidence>
<dbReference type="EMBL" id="MU006222">
    <property type="protein sequence ID" value="KAF2828803.1"/>
    <property type="molecule type" value="Genomic_DNA"/>
</dbReference>
<organism evidence="1 2">
    <name type="scientific">Ophiobolus disseminans</name>
    <dbReference type="NCBI Taxonomy" id="1469910"/>
    <lineage>
        <taxon>Eukaryota</taxon>
        <taxon>Fungi</taxon>
        <taxon>Dikarya</taxon>
        <taxon>Ascomycota</taxon>
        <taxon>Pezizomycotina</taxon>
        <taxon>Dothideomycetes</taxon>
        <taxon>Pleosporomycetidae</taxon>
        <taxon>Pleosporales</taxon>
        <taxon>Pleosporineae</taxon>
        <taxon>Phaeosphaeriaceae</taxon>
        <taxon>Ophiobolus</taxon>
    </lineage>
</organism>
<protein>
    <submittedName>
        <fullName evidence="1">Uncharacterized protein</fullName>
    </submittedName>
</protein>
<reference evidence="1" key="1">
    <citation type="journal article" date="2020" name="Stud. Mycol.">
        <title>101 Dothideomycetes genomes: a test case for predicting lifestyles and emergence of pathogens.</title>
        <authorList>
            <person name="Haridas S."/>
            <person name="Albert R."/>
            <person name="Binder M."/>
            <person name="Bloem J."/>
            <person name="Labutti K."/>
            <person name="Salamov A."/>
            <person name="Andreopoulos B."/>
            <person name="Baker S."/>
            <person name="Barry K."/>
            <person name="Bills G."/>
            <person name="Bluhm B."/>
            <person name="Cannon C."/>
            <person name="Castanera R."/>
            <person name="Culley D."/>
            <person name="Daum C."/>
            <person name="Ezra D."/>
            <person name="Gonzalez J."/>
            <person name="Henrissat B."/>
            <person name="Kuo A."/>
            <person name="Liang C."/>
            <person name="Lipzen A."/>
            <person name="Lutzoni F."/>
            <person name="Magnuson J."/>
            <person name="Mondo S."/>
            <person name="Nolan M."/>
            <person name="Ohm R."/>
            <person name="Pangilinan J."/>
            <person name="Park H.-J."/>
            <person name="Ramirez L."/>
            <person name="Alfaro M."/>
            <person name="Sun H."/>
            <person name="Tritt A."/>
            <person name="Yoshinaga Y."/>
            <person name="Zwiers L.-H."/>
            <person name="Turgeon B."/>
            <person name="Goodwin S."/>
            <person name="Spatafora J."/>
            <person name="Crous P."/>
            <person name="Grigoriev I."/>
        </authorList>
    </citation>
    <scope>NUCLEOTIDE SEQUENCE</scope>
    <source>
        <strain evidence="1">CBS 113818</strain>
    </source>
</reference>